<evidence type="ECO:0000313" key="1">
    <source>
        <dbReference type="EMBL" id="BAB63899.1"/>
    </source>
</evidence>
<dbReference type="Proteomes" id="UP000000763">
    <property type="component" value="Chromosome 1"/>
</dbReference>
<accession>Q94CM6</accession>
<organism evidence="1">
    <name type="scientific">Oryza sativa subsp. japonica</name>
    <name type="common">Rice</name>
    <dbReference type="NCBI Taxonomy" id="39947"/>
    <lineage>
        <taxon>Eukaryota</taxon>
        <taxon>Viridiplantae</taxon>
        <taxon>Streptophyta</taxon>
        <taxon>Embryophyta</taxon>
        <taxon>Tracheophyta</taxon>
        <taxon>Spermatophyta</taxon>
        <taxon>Magnoliopsida</taxon>
        <taxon>Liliopsida</taxon>
        <taxon>Poales</taxon>
        <taxon>Poaceae</taxon>
        <taxon>BOP clade</taxon>
        <taxon>Oryzoideae</taxon>
        <taxon>Oryzeae</taxon>
        <taxon>Oryzinae</taxon>
        <taxon>Oryza</taxon>
        <taxon>Oryza sativa</taxon>
    </lineage>
</organism>
<dbReference type="AlphaFoldDB" id="Q94CM6"/>
<evidence type="ECO:0000313" key="2">
    <source>
        <dbReference type="EMBL" id="BAB93404.1"/>
    </source>
</evidence>
<reference evidence="1" key="1">
    <citation type="journal article" date="2002" name="Nature">
        <title>The genome sequence and structure of rice chromosome 1.</title>
        <authorList>
            <person name="Sasaki T."/>
            <person name="Matsumoto T."/>
            <person name="Yamamoto K."/>
            <person name="Sakata K."/>
            <person name="Baba T."/>
            <person name="Katayose Y."/>
            <person name="Wu J."/>
            <person name="Niimura Y."/>
            <person name="Cheng Z."/>
            <person name="Nagamura Y."/>
            <person name="Antonio B.A."/>
            <person name="Kanamori H."/>
            <person name="Hosokawa S."/>
            <person name="Masukawa M."/>
            <person name="Arikawa K."/>
            <person name="Chiden Y."/>
            <person name="Hayashi M."/>
            <person name="Okamoto M."/>
            <person name="Ando T."/>
            <person name="Aoki H."/>
            <person name="Arita K."/>
            <person name="Hamada M."/>
            <person name="Harada C."/>
            <person name="Hijishita S."/>
            <person name="Honda M."/>
            <person name="Ichikawa Y."/>
            <person name="Idonuma A."/>
            <person name="Iijima M."/>
            <person name="Ikeda M."/>
            <person name="Ikeno M."/>
            <person name="Itoh S."/>
            <person name="Itoh T."/>
            <person name="Itoh Y."/>
            <person name="Itoh Y."/>
            <person name="Iwabuchi A."/>
            <person name="Kamiya K."/>
            <person name="Karasawa W."/>
            <person name="Katagiri S."/>
            <person name="Kikuta A."/>
            <person name="Kobayashi N."/>
            <person name="Kono I."/>
            <person name="Machita K."/>
            <person name="Maehara T."/>
            <person name="Mizuno H."/>
            <person name="Mizubayashi T."/>
            <person name="Mukai Y."/>
            <person name="Nagasaki H."/>
            <person name="Nakashima M."/>
            <person name="Nakama Y."/>
            <person name="Nakamichi Y."/>
            <person name="Nakamura M."/>
            <person name="Namiki N."/>
            <person name="Negishi M."/>
            <person name="Ohta I."/>
            <person name="Ono N."/>
            <person name="Saji S."/>
            <person name="Sakai K."/>
            <person name="Shibata M."/>
            <person name="Shimokawa T."/>
            <person name="Shomura A."/>
            <person name="Song J."/>
            <person name="Takazaki Y."/>
            <person name="Terasawa K."/>
            <person name="Tsuji K."/>
            <person name="Waki K."/>
            <person name="Yamagata H."/>
            <person name="Yamane H."/>
            <person name="Yoshiki S."/>
            <person name="Yoshihara R."/>
            <person name="Yukawa K."/>
            <person name="Zhong H."/>
            <person name="Iwama H."/>
            <person name="Endo T."/>
            <person name="Ito H."/>
            <person name="Hahn J.H."/>
            <person name="Kim H.I."/>
            <person name="Eun M.Y."/>
            <person name="Yano M."/>
            <person name="Jiang J."/>
            <person name="Gojobori T."/>
        </authorList>
    </citation>
    <scope>NUCLEOTIDE SEQUENCE</scope>
</reference>
<reference evidence="3" key="2">
    <citation type="journal article" date="2005" name="Nature">
        <title>The map-based sequence of the rice genome.</title>
        <authorList>
            <consortium name="International rice genome sequencing project (IRGSP)"/>
            <person name="Matsumoto T."/>
            <person name="Wu J."/>
            <person name="Kanamori H."/>
            <person name="Katayose Y."/>
            <person name="Fujisawa M."/>
            <person name="Namiki N."/>
            <person name="Mizuno H."/>
            <person name="Yamamoto K."/>
            <person name="Antonio B.A."/>
            <person name="Baba T."/>
            <person name="Sakata K."/>
            <person name="Nagamura Y."/>
            <person name="Aoki H."/>
            <person name="Arikawa K."/>
            <person name="Arita K."/>
            <person name="Bito T."/>
            <person name="Chiden Y."/>
            <person name="Fujitsuka N."/>
            <person name="Fukunaka R."/>
            <person name="Hamada M."/>
            <person name="Harada C."/>
            <person name="Hayashi A."/>
            <person name="Hijishita S."/>
            <person name="Honda M."/>
            <person name="Hosokawa S."/>
            <person name="Ichikawa Y."/>
            <person name="Idonuma A."/>
            <person name="Iijima M."/>
            <person name="Ikeda M."/>
            <person name="Ikeno M."/>
            <person name="Ito K."/>
            <person name="Ito S."/>
            <person name="Ito T."/>
            <person name="Ito Y."/>
            <person name="Ito Y."/>
            <person name="Iwabuchi A."/>
            <person name="Kamiya K."/>
            <person name="Karasawa W."/>
            <person name="Kurita K."/>
            <person name="Katagiri S."/>
            <person name="Kikuta A."/>
            <person name="Kobayashi H."/>
            <person name="Kobayashi N."/>
            <person name="Machita K."/>
            <person name="Maehara T."/>
            <person name="Masukawa M."/>
            <person name="Mizubayashi T."/>
            <person name="Mukai Y."/>
            <person name="Nagasaki H."/>
            <person name="Nagata Y."/>
            <person name="Naito S."/>
            <person name="Nakashima M."/>
            <person name="Nakama Y."/>
            <person name="Nakamichi Y."/>
            <person name="Nakamura M."/>
            <person name="Meguro A."/>
            <person name="Negishi M."/>
            <person name="Ohta I."/>
            <person name="Ohta T."/>
            <person name="Okamoto M."/>
            <person name="Ono N."/>
            <person name="Saji S."/>
            <person name="Sakaguchi M."/>
            <person name="Sakai K."/>
            <person name="Shibata M."/>
            <person name="Shimokawa T."/>
            <person name="Song J."/>
            <person name="Takazaki Y."/>
            <person name="Terasawa K."/>
            <person name="Tsugane M."/>
            <person name="Tsuji K."/>
            <person name="Ueda S."/>
            <person name="Waki K."/>
            <person name="Yamagata H."/>
            <person name="Yamamoto M."/>
            <person name="Yamamoto S."/>
            <person name="Yamane H."/>
            <person name="Yoshiki S."/>
            <person name="Yoshihara R."/>
            <person name="Yukawa K."/>
            <person name="Zhong H."/>
            <person name="Yano M."/>
            <person name="Yuan Q."/>
            <person name="Ouyang S."/>
            <person name="Liu J."/>
            <person name="Jones K.M."/>
            <person name="Gansberger K."/>
            <person name="Moffat K."/>
            <person name="Hill J."/>
            <person name="Bera J."/>
            <person name="Fadrosh D."/>
            <person name="Jin S."/>
            <person name="Johri S."/>
            <person name="Kim M."/>
            <person name="Overton L."/>
            <person name="Reardon M."/>
            <person name="Tsitrin T."/>
            <person name="Vuong H."/>
            <person name="Weaver B."/>
            <person name="Ciecko A."/>
            <person name="Tallon L."/>
            <person name="Jackson J."/>
            <person name="Pai G."/>
            <person name="Aken S.V."/>
            <person name="Utterback T."/>
            <person name="Reidmuller S."/>
            <person name="Feldblyum T."/>
            <person name="Hsiao J."/>
            <person name="Zismann V."/>
            <person name="Iobst S."/>
            <person name="de Vazeille A.R."/>
            <person name="Buell C.R."/>
            <person name="Ying K."/>
            <person name="Li Y."/>
            <person name="Lu T."/>
            <person name="Huang Y."/>
            <person name="Zhao Q."/>
            <person name="Feng Q."/>
            <person name="Zhang L."/>
            <person name="Zhu J."/>
            <person name="Weng Q."/>
            <person name="Mu J."/>
            <person name="Lu Y."/>
            <person name="Fan D."/>
            <person name="Liu Y."/>
            <person name="Guan J."/>
            <person name="Zhang Y."/>
            <person name="Yu S."/>
            <person name="Liu X."/>
            <person name="Zhang Y."/>
            <person name="Hong G."/>
            <person name="Han B."/>
            <person name="Choisne N."/>
            <person name="Demange N."/>
            <person name="Orjeda G."/>
            <person name="Samain S."/>
            <person name="Cattolico L."/>
            <person name="Pelletier E."/>
            <person name="Couloux A."/>
            <person name="Segurens B."/>
            <person name="Wincker P."/>
            <person name="D'Hont A."/>
            <person name="Scarpelli C."/>
            <person name="Weissenbach J."/>
            <person name="Salanoubat M."/>
            <person name="Quetier F."/>
            <person name="Yu Y."/>
            <person name="Kim H.R."/>
            <person name="Rambo T."/>
            <person name="Currie J."/>
            <person name="Collura K."/>
            <person name="Luo M."/>
            <person name="Yang T."/>
            <person name="Ammiraju J.S.S."/>
            <person name="Engler F."/>
            <person name="Soderlund C."/>
            <person name="Wing R.A."/>
            <person name="Palmer L.E."/>
            <person name="de la Bastide M."/>
            <person name="Spiegel L."/>
            <person name="Nascimento L."/>
            <person name="Zutavern T."/>
            <person name="O'Shaughnessy A."/>
            <person name="Dike S."/>
            <person name="Dedhia N."/>
            <person name="Preston R."/>
            <person name="Balija V."/>
            <person name="McCombie W.R."/>
            <person name="Chow T."/>
            <person name="Chen H."/>
            <person name="Chung M."/>
            <person name="Chen C."/>
            <person name="Shaw J."/>
            <person name="Wu H."/>
            <person name="Hsiao K."/>
            <person name="Chao Y."/>
            <person name="Chu M."/>
            <person name="Cheng C."/>
            <person name="Hour A."/>
            <person name="Lee P."/>
            <person name="Lin S."/>
            <person name="Lin Y."/>
            <person name="Liou J."/>
            <person name="Liu S."/>
            <person name="Hsing Y."/>
            <person name="Raghuvanshi S."/>
            <person name="Mohanty A."/>
            <person name="Bharti A.K."/>
            <person name="Gaur A."/>
            <person name="Gupta V."/>
            <person name="Kumar D."/>
            <person name="Ravi V."/>
            <person name="Vij S."/>
            <person name="Kapur A."/>
            <person name="Khurana P."/>
            <person name="Khurana P."/>
            <person name="Khurana J.P."/>
            <person name="Tyagi A.K."/>
            <person name="Gaikwad K."/>
            <person name="Singh A."/>
            <person name="Dalal V."/>
            <person name="Srivastava S."/>
            <person name="Dixit A."/>
            <person name="Pal A.K."/>
            <person name="Ghazi I.A."/>
            <person name="Yadav M."/>
            <person name="Pandit A."/>
            <person name="Bhargava A."/>
            <person name="Sureshbabu K."/>
            <person name="Batra K."/>
            <person name="Sharma T.R."/>
            <person name="Mohapatra T."/>
            <person name="Singh N.K."/>
            <person name="Messing J."/>
            <person name="Nelson A.B."/>
            <person name="Fuks G."/>
            <person name="Kavchok S."/>
            <person name="Keizer G."/>
            <person name="Linton E."/>
            <person name="Llaca V."/>
            <person name="Song R."/>
            <person name="Tanyolac B."/>
            <person name="Young S."/>
            <person name="Ho-Il K."/>
            <person name="Hahn J.H."/>
            <person name="Sangsakoo G."/>
            <person name="Vanavichit A."/>
            <person name="de Mattos Luiz.A.T."/>
            <person name="Zimmer P.D."/>
            <person name="Malone G."/>
            <person name="Dellagostin O."/>
            <person name="de Oliveira A.C."/>
            <person name="Bevan M."/>
            <person name="Bancroft I."/>
            <person name="Minx P."/>
            <person name="Cordum H."/>
            <person name="Wilson R."/>
            <person name="Cheng Z."/>
            <person name="Jin W."/>
            <person name="Jiang J."/>
            <person name="Leong S.A."/>
            <person name="Iwama H."/>
            <person name="Gojobori T."/>
            <person name="Itoh T."/>
            <person name="Niimura Y."/>
            <person name="Fujii Y."/>
            <person name="Habara T."/>
            <person name="Sakai H."/>
            <person name="Sato Y."/>
            <person name="Wilson G."/>
            <person name="Kumar K."/>
            <person name="McCouch S."/>
            <person name="Juretic N."/>
            <person name="Hoen D."/>
            <person name="Wright S."/>
            <person name="Bruskiewich R."/>
            <person name="Bureau T."/>
            <person name="Miyao A."/>
            <person name="Hirochika H."/>
            <person name="Nishikawa T."/>
            <person name="Kadowaki K."/>
            <person name="Sugiura M."/>
            <person name="Burr B."/>
            <person name="Sasaki T."/>
        </authorList>
    </citation>
    <scope>NUCLEOTIDE SEQUENCE [LARGE SCALE GENOMIC DNA]</scope>
    <source>
        <strain evidence="3">cv. Nipponbare</strain>
    </source>
</reference>
<gene>
    <name evidence="2" type="ORF">B1051E10.19</name>
    <name evidence="1" type="ORF">P0440D10.40</name>
</gene>
<reference evidence="3" key="3">
    <citation type="journal article" date="2008" name="Nucleic Acids Res.">
        <title>The rice annotation project database (RAP-DB): 2008 update.</title>
        <authorList>
            <consortium name="The rice annotation project (RAP)"/>
        </authorList>
    </citation>
    <scope>GENOME REANNOTATION</scope>
    <source>
        <strain evidence="3">cv. Nipponbare</strain>
    </source>
</reference>
<evidence type="ECO:0000313" key="3">
    <source>
        <dbReference type="Proteomes" id="UP000000763"/>
    </source>
</evidence>
<proteinExistence type="predicted"/>
<dbReference type="Proteomes" id="UP000817658">
    <property type="component" value="Chromosome 1"/>
</dbReference>
<protein>
    <submittedName>
        <fullName evidence="1">Uncharacterized protein</fullName>
    </submittedName>
</protein>
<name>Q94CM6_ORYSJ</name>
<sequence length="65" mass="6684">MATTRGQNQPAADGLVAAALLRQPRARLQAPAAARSPASRLSPLLRSTGCTLAAALLWPPAPEPD</sequence>
<dbReference type="EMBL" id="AP003764">
    <property type="protein sequence ID" value="BAB93404.1"/>
    <property type="molecule type" value="Genomic_DNA"/>
</dbReference>
<dbReference type="EMBL" id="AP003852">
    <property type="protein sequence ID" value="BAB63899.1"/>
    <property type="molecule type" value="Genomic_DNA"/>
</dbReference>